<evidence type="ECO:0000313" key="2">
    <source>
        <dbReference type="EMBL" id="MFC4198424.1"/>
    </source>
</evidence>
<accession>A0ABV8NNH0</accession>
<dbReference type="Proteomes" id="UP001595792">
    <property type="component" value="Unassembled WGS sequence"/>
</dbReference>
<proteinExistence type="predicted"/>
<sequence length="127" mass="14470">MKNYLIYLLMLLFLSSCSLSIHSVSRGKIDAPLKESYQITYQASFNNAFVSKVSFTNEVGEIENLKETIKSWDKTITVKAGKHIKFSLVTKGDKVKGEYKVLIDGKIIDEHILSGKKLKYNFEFDLP</sequence>
<feature type="chain" id="PRO_5045613281" evidence="1">
    <location>
        <begin position="24"/>
        <end position="127"/>
    </location>
</feature>
<feature type="signal peptide" evidence="1">
    <location>
        <begin position="1"/>
        <end position="23"/>
    </location>
</feature>
<dbReference type="RefSeq" id="WP_378962413.1">
    <property type="nucleotide sequence ID" value="NZ_JBHRXC010000016.1"/>
</dbReference>
<dbReference type="PROSITE" id="PS51257">
    <property type="entry name" value="PROKAR_LIPOPROTEIN"/>
    <property type="match status" value="1"/>
</dbReference>
<keyword evidence="3" id="KW-1185">Reference proteome</keyword>
<evidence type="ECO:0000256" key="1">
    <source>
        <dbReference type="SAM" id="SignalP"/>
    </source>
</evidence>
<organism evidence="2 3">
    <name type="scientific">Pedobacter jamesrossensis</name>
    <dbReference type="NCBI Taxonomy" id="1908238"/>
    <lineage>
        <taxon>Bacteria</taxon>
        <taxon>Pseudomonadati</taxon>
        <taxon>Bacteroidota</taxon>
        <taxon>Sphingobacteriia</taxon>
        <taxon>Sphingobacteriales</taxon>
        <taxon>Sphingobacteriaceae</taxon>
        <taxon>Pedobacter</taxon>
    </lineage>
</organism>
<dbReference type="EMBL" id="JBHSBY010000138">
    <property type="protein sequence ID" value="MFC4198424.1"/>
    <property type="molecule type" value="Genomic_DNA"/>
</dbReference>
<reference evidence="3" key="1">
    <citation type="journal article" date="2019" name="Int. J. Syst. Evol. Microbiol.">
        <title>The Global Catalogue of Microorganisms (GCM) 10K type strain sequencing project: providing services to taxonomists for standard genome sequencing and annotation.</title>
        <authorList>
            <consortium name="The Broad Institute Genomics Platform"/>
            <consortium name="The Broad Institute Genome Sequencing Center for Infectious Disease"/>
            <person name="Wu L."/>
            <person name="Ma J."/>
        </authorList>
    </citation>
    <scope>NUCLEOTIDE SEQUENCE [LARGE SCALE GENOMIC DNA]</scope>
    <source>
        <strain evidence="3">CCM 8689</strain>
    </source>
</reference>
<evidence type="ECO:0000313" key="3">
    <source>
        <dbReference type="Proteomes" id="UP001595792"/>
    </source>
</evidence>
<comment type="caution">
    <text evidence="2">The sequence shown here is derived from an EMBL/GenBank/DDBJ whole genome shotgun (WGS) entry which is preliminary data.</text>
</comment>
<gene>
    <name evidence="2" type="ORF">ACFOUY_17085</name>
</gene>
<name>A0ABV8NNH0_9SPHI</name>
<keyword evidence="1" id="KW-0732">Signal</keyword>
<protein>
    <submittedName>
        <fullName evidence="2">Uncharacterized protein</fullName>
    </submittedName>
</protein>